<dbReference type="Proteomes" id="UP000054928">
    <property type="component" value="Unassembled WGS sequence"/>
</dbReference>
<dbReference type="GeneID" id="36405892"/>
<proteinExistence type="predicted"/>
<dbReference type="RefSeq" id="XP_024577020.1">
    <property type="nucleotide sequence ID" value="XM_024726332.1"/>
</dbReference>
<organism evidence="1 2">
    <name type="scientific">Plasmopara halstedii</name>
    <name type="common">Downy mildew of sunflower</name>
    <dbReference type="NCBI Taxonomy" id="4781"/>
    <lineage>
        <taxon>Eukaryota</taxon>
        <taxon>Sar</taxon>
        <taxon>Stramenopiles</taxon>
        <taxon>Oomycota</taxon>
        <taxon>Peronosporomycetes</taxon>
        <taxon>Peronosporales</taxon>
        <taxon>Peronosporaceae</taxon>
        <taxon>Plasmopara</taxon>
    </lineage>
</organism>
<dbReference type="AlphaFoldDB" id="A0A0N7L570"/>
<dbReference type="OrthoDB" id="165907at2759"/>
<accession>A0A0N7L570</accession>
<sequence length="108" mass="11918">MRAFMRAIGLGGLFRFLTTSKERNSKSNISTVFEVCQSNDMSSSTERQQFVFFCGSDASAVPSGDYASFHNSILEATAQPVIDHRMPVFIMPPLSPFRPSVGVRVTGY</sequence>
<dbReference type="EMBL" id="CCYD01000523">
    <property type="protein sequence ID" value="CEG40651.1"/>
    <property type="molecule type" value="Genomic_DNA"/>
</dbReference>
<keyword evidence="2" id="KW-1185">Reference proteome</keyword>
<reference evidence="2" key="1">
    <citation type="submission" date="2014-09" db="EMBL/GenBank/DDBJ databases">
        <authorList>
            <person name="Sharma Rahul"/>
            <person name="Thines Marco"/>
        </authorList>
    </citation>
    <scope>NUCLEOTIDE SEQUENCE [LARGE SCALE GENOMIC DNA]</scope>
</reference>
<dbReference type="OMA" id="HMPVFFM"/>
<evidence type="ECO:0000313" key="2">
    <source>
        <dbReference type="Proteomes" id="UP000054928"/>
    </source>
</evidence>
<protein>
    <submittedName>
        <fullName evidence="1">Uncharacterized protein</fullName>
    </submittedName>
</protein>
<name>A0A0N7L570_PLAHL</name>
<evidence type="ECO:0000313" key="1">
    <source>
        <dbReference type="EMBL" id="CEG40651.1"/>
    </source>
</evidence>